<dbReference type="UniPathway" id="UPA00079"/>
<dbReference type="PRINTS" id="PR00412">
    <property type="entry name" value="EPOXHYDRLASE"/>
</dbReference>
<dbReference type="GO" id="GO:0070205">
    <property type="term" value="F:2-succinyl-6-hydroxy-2,4-cyclohexadiene-1-carboxylate synthase activity"/>
    <property type="evidence" value="ECO:0007669"/>
    <property type="project" value="UniProtKB-UniRule"/>
</dbReference>
<dbReference type="InterPro" id="IPR000639">
    <property type="entry name" value="Epox_hydrolase-like"/>
</dbReference>
<evidence type="ECO:0000313" key="5">
    <source>
        <dbReference type="EMBL" id="RDX02967.1"/>
    </source>
</evidence>
<dbReference type="PANTHER" id="PTHR42916">
    <property type="entry name" value="2-SUCCINYL-5-ENOLPYRUVYL-6-HYDROXY-3-CYCLOHEXENE-1-CARBOXYLATE SYNTHASE"/>
    <property type="match status" value="1"/>
</dbReference>
<dbReference type="PRINTS" id="PR00111">
    <property type="entry name" value="ABHYDROLASE"/>
</dbReference>
<dbReference type="RefSeq" id="WP_115752658.1">
    <property type="nucleotide sequence ID" value="NZ_LARY01000001.1"/>
</dbReference>
<comment type="function">
    <text evidence="3">Catalyzes a proton abstraction reaction that results in 2,5-elimination of pyruvate from 2-succinyl-5-enolpyruvyl-6-hydroxy-3-cyclohexene-1-carboxylate (SEPHCHC) and the formation of 2-succinyl-6-hydroxy-2,4-cyclohexadiene-1-carboxylate (SHCHC).</text>
</comment>
<comment type="subunit">
    <text evidence="3">Monomer.</text>
</comment>
<sequence>MNLFYEVKRFGPGPIFLMLHGFTGTHETFQELLQHFSYGTVILPDLPGHGKSQAASEKDYSLQETERALLAILESECPNEKPVLLGYSMGGRLALALSVDYPDAFSGLVLMSSSPGLKTESERHKRRKQDEKWVDLLRTSGIDLFVQKWERLALFDSQRELPVSSQEKIQTERLGQNPEGLAKSLLGVGTGVLPSYWDNLQELTLPVLLLAGEKDLKFTRFANEMLEKLPNRVYHEIAGVGHALQLEAPEETARVIQRFCKDYL</sequence>
<organism evidence="5 6">
    <name type="scientific">Listeria kieliensis</name>
    <dbReference type="NCBI Taxonomy" id="1621700"/>
    <lineage>
        <taxon>Bacteria</taxon>
        <taxon>Bacillati</taxon>
        <taxon>Bacillota</taxon>
        <taxon>Bacilli</taxon>
        <taxon>Bacillales</taxon>
        <taxon>Listeriaceae</taxon>
        <taxon>Listeria</taxon>
    </lineage>
</organism>
<keyword evidence="2 3" id="KW-0456">Lyase</keyword>
<dbReference type="Pfam" id="PF00561">
    <property type="entry name" value="Abhydrolase_1"/>
    <property type="match status" value="1"/>
</dbReference>
<name>A0A3D8TW48_9LIST</name>
<dbReference type="Proteomes" id="UP000257055">
    <property type="component" value="Unassembled WGS sequence"/>
</dbReference>
<gene>
    <name evidence="3" type="primary">menH</name>
    <name evidence="5" type="ORF">UR08_05590</name>
</gene>
<evidence type="ECO:0000256" key="1">
    <source>
        <dbReference type="ARBA" id="ARBA00022428"/>
    </source>
</evidence>
<dbReference type="InterPro" id="IPR000073">
    <property type="entry name" value="AB_hydrolase_1"/>
</dbReference>
<accession>A0A3D8TW48</accession>
<dbReference type="EMBL" id="LARY01000001">
    <property type="protein sequence ID" value="RDX02967.1"/>
    <property type="molecule type" value="Genomic_DNA"/>
</dbReference>
<reference evidence="6" key="1">
    <citation type="submission" date="2015-04" db="EMBL/GenBank/DDBJ databases">
        <authorList>
            <person name="Schardt J."/>
            <person name="Mueller-Herbst S."/>
            <person name="Scherer S."/>
            <person name="Huptas C."/>
        </authorList>
    </citation>
    <scope>NUCLEOTIDE SEQUENCE [LARGE SCALE GENOMIC DNA]</scope>
    <source>
        <strain evidence="6">Kiel-L1</strain>
    </source>
</reference>
<dbReference type="EC" id="4.2.99.20" evidence="3"/>
<dbReference type="InterPro" id="IPR022485">
    <property type="entry name" value="SHCHC_synthase_MenH"/>
</dbReference>
<comment type="pathway">
    <text evidence="3">Quinol/quinone metabolism; menaquinone biosynthesis.</text>
</comment>
<evidence type="ECO:0000256" key="2">
    <source>
        <dbReference type="ARBA" id="ARBA00023239"/>
    </source>
</evidence>
<dbReference type="SUPFAM" id="SSF53474">
    <property type="entry name" value="alpha/beta-Hydrolases"/>
    <property type="match status" value="1"/>
</dbReference>
<dbReference type="NCBIfam" id="TIGR03695">
    <property type="entry name" value="menH_SHCHC"/>
    <property type="match status" value="1"/>
</dbReference>
<evidence type="ECO:0000259" key="4">
    <source>
        <dbReference type="Pfam" id="PF00561"/>
    </source>
</evidence>
<protein>
    <recommendedName>
        <fullName evidence="3">Putative 2-succinyl-6-hydroxy-2,4-cyclohexadiene-1-carboxylate synthase</fullName>
        <shortName evidence="3">SHCHC synthase</shortName>
        <ecNumber evidence="3">4.2.99.20</ecNumber>
    </recommendedName>
</protein>
<keyword evidence="6" id="KW-1185">Reference proteome</keyword>
<dbReference type="Gene3D" id="3.40.50.1820">
    <property type="entry name" value="alpha/beta hydrolase"/>
    <property type="match status" value="1"/>
</dbReference>
<dbReference type="PANTHER" id="PTHR42916:SF1">
    <property type="entry name" value="PROTEIN PHYLLO, CHLOROPLASTIC"/>
    <property type="match status" value="1"/>
</dbReference>
<dbReference type="UniPathway" id="UPA01057">
    <property type="reaction ID" value="UER00900"/>
</dbReference>
<comment type="pathway">
    <text evidence="3">Quinol/quinone metabolism; 1,4-dihydroxy-2-naphthoate biosynthesis; 1,4-dihydroxy-2-naphthoate from chorismate: step 3/7.</text>
</comment>
<feature type="domain" description="AB hydrolase-1" evidence="4">
    <location>
        <begin position="14"/>
        <end position="249"/>
    </location>
</feature>
<dbReference type="InterPro" id="IPR029058">
    <property type="entry name" value="AB_hydrolase_fold"/>
</dbReference>
<evidence type="ECO:0000256" key="3">
    <source>
        <dbReference type="HAMAP-Rule" id="MF_01660"/>
    </source>
</evidence>
<dbReference type="AlphaFoldDB" id="A0A3D8TW48"/>
<comment type="similarity">
    <text evidence="3">Belongs to the AB hydrolase superfamily. MenH family.</text>
</comment>
<dbReference type="HAMAP" id="MF_01660">
    <property type="entry name" value="MenH"/>
    <property type="match status" value="1"/>
</dbReference>
<proteinExistence type="inferred from homology"/>
<dbReference type="GO" id="GO:0009234">
    <property type="term" value="P:menaquinone biosynthetic process"/>
    <property type="evidence" value="ECO:0007669"/>
    <property type="project" value="UniProtKB-UniRule"/>
</dbReference>
<comment type="caution">
    <text evidence="5">The sequence shown here is derived from an EMBL/GenBank/DDBJ whole genome shotgun (WGS) entry which is preliminary data.</text>
</comment>
<comment type="catalytic activity">
    <reaction evidence="3">
        <text>5-enolpyruvoyl-6-hydroxy-2-succinyl-cyclohex-3-ene-1-carboxylate = (1R,6R)-6-hydroxy-2-succinyl-cyclohexa-2,4-diene-1-carboxylate + pyruvate</text>
        <dbReference type="Rhea" id="RHEA:25597"/>
        <dbReference type="ChEBI" id="CHEBI:15361"/>
        <dbReference type="ChEBI" id="CHEBI:58689"/>
        <dbReference type="ChEBI" id="CHEBI:58818"/>
        <dbReference type="EC" id="4.2.99.20"/>
    </reaction>
</comment>
<keyword evidence="1 3" id="KW-0474">Menaquinone biosynthesis</keyword>
<evidence type="ECO:0000313" key="6">
    <source>
        <dbReference type="Proteomes" id="UP000257055"/>
    </source>
</evidence>